<proteinExistence type="predicted"/>
<dbReference type="AlphaFoldDB" id="A0A1W0WUN3"/>
<name>A0A1W0WUN3_HYPEX</name>
<sequence>MASKDSPAPPPPPPPNPMATMLPLLLLLLSEAAGSGGGGTGGGGGGMWRSGGGSSSDEGGGGGYAFGPPGGGGGGGLGGLGGGGGGLGGLLGRRKREVFDYHHEALSLINQALRAIRFPSIGATVVHAEATPPDGTSARQHMDHLTPAVSMGSDGPPRADVTALGSTDLVMAN</sequence>
<keyword evidence="2" id="KW-0732">Signal</keyword>
<feature type="compositionally biased region" description="Pro residues" evidence="1">
    <location>
        <begin position="7"/>
        <end position="17"/>
    </location>
</feature>
<gene>
    <name evidence="3" type="ORF">BV898_06967</name>
</gene>
<feature type="region of interest" description="Disordered" evidence="1">
    <location>
        <begin position="35"/>
        <end position="68"/>
    </location>
</feature>
<evidence type="ECO:0000256" key="1">
    <source>
        <dbReference type="SAM" id="MobiDB-lite"/>
    </source>
</evidence>
<feature type="signal peptide" evidence="2">
    <location>
        <begin position="1"/>
        <end position="34"/>
    </location>
</feature>
<evidence type="ECO:0000313" key="4">
    <source>
        <dbReference type="Proteomes" id="UP000192578"/>
    </source>
</evidence>
<feature type="region of interest" description="Disordered" evidence="1">
    <location>
        <begin position="1"/>
        <end position="20"/>
    </location>
</feature>
<dbReference type="Proteomes" id="UP000192578">
    <property type="component" value="Unassembled WGS sequence"/>
</dbReference>
<feature type="chain" id="PRO_5012506528" evidence="2">
    <location>
        <begin position="35"/>
        <end position="173"/>
    </location>
</feature>
<comment type="caution">
    <text evidence="3">The sequence shown here is derived from an EMBL/GenBank/DDBJ whole genome shotgun (WGS) entry which is preliminary data.</text>
</comment>
<evidence type="ECO:0000313" key="3">
    <source>
        <dbReference type="EMBL" id="OQV18905.1"/>
    </source>
</evidence>
<reference evidence="4" key="1">
    <citation type="submission" date="2017-01" db="EMBL/GenBank/DDBJ databases">
        <title>Comparative genomics of anhydrobiosis in the tardigrade Hypsibius dujardini.</title>
        <authorList>
            <person name="Yoshida Y."/>
            <person name="Koutsovoulos G."/>
            <person name="Laetsch D."/>
            <person name="Stevens L."/>
            <person name="Kumar S."/>
            <person name="Horikawa D."/>
            <person name="Ishino K."/>
            <person name="Komine S."/>
            <person name="Tomita M."/>
            <person name="Blaxter M."/>
            <person name="Arakawa K."/>
        </authorList>
    </citation>
    <scope>NUCLEOTIDE SEQUENCE [LARGE SCALE GENOMIC DNA]</scope>
    <source>
        <strain evidence="4">Z151</strain>
    </source>
</reference>
<keyword evidence="4" id="KW-1185">Reference proteome</keyword>
<accession>A0A1W0WUN3</accession>
<organism evidence="3 4">
    <name type="scientific">Hypsibius exemplaris</name>
    <name type="common">Freshwater tardigrade</name>
    <dbReference type="NCBI Taxonomy" id="2072580"/>
    <lineage>
        <taxon>Eukaryota</taxon>
        <taxon>Metazoa</taxon>
        <taxon>Ecdysozoa</taxon>
        <taxon>Tardigrada</taxon>
        <taxon>Eutardigrada</taxon>
        <taxon>Parachela</taxon>
        <taxon>Hypsibioidea</taxon>
        <taxon>Hypsibiidae</taxon>
        <taxon>Hypsibius</taxon>
    </lineage>
</organism>
<dbReference type="EMBL" id="MTYJ01000044">
    <property type="protein sequence ID" value="OQV18905.1"/>
    <property type="molecule type" value="Genomic_DNA"/>
</dbReference>
<protein>
    <submittedName>
        <fullName evidence="3">Uncharacterized protein</fullName>
    </submittedName>
</protein>
<evidence type="ECO:0000256" key="2">
    <source>
        <dbReference type="SAM" id="SignalP"/>
    </source>
</evidence>